<gene>
    <name evidence="2" type="ORF">FC83_GL001257</name>
</gene>
<keyword evidence="1" id="KW-0812">Transmembrane</keyword>
<dbReference type="PANTHER" id="PTHR41771">
    <property type="entry name" value="MEMBRANE PROTEIN-RELATED"/>
    <property type="match status" value="1"/>
</dbReference>
<organism evidence="2 3">
    <name type="scientific">Agrilactobacillus composti DSM 18527 = JCM 14202</name>
    <dbReference type="NCBI Taxonomy" id="1423734"/>
    <lineage>
        <taxon>Bacteria</taxon>
        <taxon>Bacillati</taxon>
        <taxon>Bacillota</taxon>
        <taxon>Bacilli</taxon>
        <taxon>Lactobacillales</taxon>
        <taxon>Lactobacillaceae</taxon>
        <taxon>Agrilactobacillus</taxon>
    </lineage>
</organism>
<dbReference type="EMBL" id="AZGA01000016">
    <property type="protein sequence ID" value="KRM35130.1"/>
    <property type="molecule type" value="Genomic_DNA"/>
</dbReference>
<dbReference type="PANTHER" id="PTHR41771:SF1">
    <property type="entry name" value="MEMBRANE PROTEIN"/>
    <property type="match status" value="1"/>
</dbReference>
<sequence>MKYKTVFQVIILVIVSFAAILFTRHDAFLYHDTVAQVQATKILHKTRSEDDLKNIDYSTTQSVKLKLLNTAQKGKVVEVHNTYTDSQAVDQNYRPGQQVLISGANKQSKNIVIQGLKRDTFIVILICATISLILIIVHRRGFMAILSLVANVLLFILAIQIELLHNGKNIIPIFAMLVVLFTVCTIALIFGLSQETLIASIATIVSTFASFGLFILALYLTGEKGIHYEAVEYAVQGPKNIFLAQVMIGVLGAIMDESTDITSAMYQLKQENADFKFLRIFKSGLNMGKQIIGPLISILFLIFMADTIPMAVLYLRNGNSIAQTFNWTIYLGVVQSLVSAIGIVLAVPLTSALAGHLLGGSHGRHN</sequence>
<accession>A0A0R1XYP1</accession>
<feature type="transmembrane region" description="Helical" evidence="1">
    <location>
        <begin position="120"/>
        <end position="137"/>
    </location>
</feature>
<evidence type="ECO:0000313" key="3">
    <source>
        <dbReference type="Proteomes" id="UP000051236"/>
    </source>
</evidence>
<protein>
    <recommendedName>
        <fullName evidence="4">Multitransmembrane protein</fullName>
    </recommendedName>
</protein>
<dbReference type="Pfam" id="PF07907">
    <property type="entry name" value="YibE_F"/>
    <property type="match status" value="1"/>
</dbReference>
<keyword evidence="1" id="KW-1133">Transmembrane helix</keyword>
<reference evidence="2 3" key="1">
    <citation type="journal article" date="2015" name="Genome Announc.">
        <title>Expanding the biotechnology potential of lactobacilli through comparative genomics of 213 strains and associated genera.</title>
        <authorList>
            <person name="Sun Z."/>
            <person name="Harris H.M."/>
            <person name="McCann A."/>
            <person name="Guo C."/>
            <person name="Argimon S."/>
            <person name="Zhang W."/>
            <person name="Yang X."/>
            <person name="Jeffery I.B."/>
            <person name="Cooney J.C."/>
            <person name="Kagawa T.F."/>
            <person name="Liu W."/>
            <person name="Song Y."/>
            <person name="Salvetti E."/>
            <person name="Wrobel A."/>
            <person name="Rasinkangas P."/>
            <person name="Parkhill J."/>
            <person name="Rea M.C."/>
            <person name="O'Sullivan O."/>
            <person name="Ritari J."/>
            <person name="Douillard F.P."/>
            <person name="Paul Ross R."/>
            <person name="Yang R."/>
            <person name="Briner A.E."/>
            <person name="Felis G.E."/>
            <person name="de Vos W.M."/>
            <person name="Barrangou R."/>
            <person name="Klaenhammer T.R."/>
            <person name="Caufield P.W."/>
            <person name="Cui Y."/>
            <person name="Zhang H."/>
            <person name="O'Toole P.W."/>
        </authorList>
    </citation>
    <scope>NUCLEOTIDE SEQUENCE [LARGE SCALE GENOMIC DNA]</scope>
    <source>
        <strain evidence="2 3">DSM 18527</strain>
    </source>
</reference>
<dbReference type="STRING" id="1423734.FC83_GL001257"/>
<evidence type="ECO:0008006" key="4">
    <source>
        <dbReference type="Google" id="ProtNLM"/>
    </source>
</evidence>
<comment type="caution">
    <text evidence="2">The sequence shown here is derived from an EMBL/GenBank/DDBJ whole genome shotgun (WGS) entry which is preliminary data.</text>
</comment>
<evidence type="ECO:0000256" key="1">
    <source>
        <dbReference type="SAM" id="Phobius"/>
    </source>
</evidence>
<keyword evidence="1" id="KW-0472">Membrane</keyword>
<dbReference type="eggNOG" id="COG5438">
    <property type="taxonomic scope" value="Bacteria"/>
</dbReference>
<keyword evidence="3" id="KW-1185">Reference proteome</keyword>
<dbReference type="AlphaFoldDB" id="A0A0R1XYP1"/>
<dbReference type="RefSeq" id="WP_057002453.1">
    <property type="nucleotide sequence ID" value="NZ_AZGA01000016.1"/>
</dbReference>
<name>A0A0R1XYP1_9LACO</name>
<feature type="transmembrane region" description="Helical" evidence="1">
    <location>
        <begin position="6"/>
        <end position="23"/>
    </location>
</feature>
<dbReference type="Proteomes" id="UP000051236">
    <property type="component" value="Unassembled WGS sequence"/>
</dbReference>
<feature type="transmembrane region" description="Helical" evidence="1">
    <location>
        <begin position="291"/>
        <end position="315"/>
    </location>
</feature>
<dbReference type="PATRIC" id="fig|1423734.3.peg.1270"/>
<proteinExistence type="predicted"/>
<feature type="transmembrane region" description="Helical" evidence="1">
    <location>
        <begin position="143"/>
        <end position="163"/>
    </location>
</feature>
<feature type="transmembrane region" description="Helical" evidence="1">
    <location>
        <begin position="197"/>
        <end position="220"/>
    </location>
</feature>
<evidence type="ECO:0000313" key="2">
    <source>
        <dbReference type="EMBL" id="KRM35130.1"/>
    </source>
</evidence>
<feature type="transmembrane region" description="Helical" evidence="1">
    <location>
        <begin position="170"/>
        <end position="191"/>
    </location>
</feature>
<dbReference type="InterPro" id="IPR012507">
    <property type="entry name" value="YibE_F"/>
</dbReference>
<feature type="transmembrane region" description="Helical" evidence="1">
    <location>
        <begin position="327"/>
        <end position="354"/>
    </location>
</feature>